<comment type="similarity">
    <text evidence="6">Belongs to the DNA polymerase HolA subunit family.</text>
</comment>
<comment type="caution">
    <text evidence="9">The sequence shown here is derived from an EMBL/GenBank/DDBJ whole genome shotgun (WGS) entry which is preliminary data.</text>
</comment>
<accession>A0ABU3Q111</accession>
<dbReference type="Pfam" id="PF21694">
    <property type="entry name" value="DNA_pol3_delta_C"/>
    <property type="match status" value="1"/>
</dbReference>
<evidence type="ECO:0000256" key="6">
    <source>
        <dbReference type="ARBA" id="ARBA00034754"/>
    </source>
</evidence>
<keyword evidence="3 9" id="KW-0548">Nucleotidyltransferase</keyword>
<evidence type="ECO:0000313" key="10">
    <source>
        <dbReference type="Proteomes" id="UP001268542"/>
    </source>
</evidence>
<keyword evidence="10" id="KW-1185">Reference proteome</keyword>
<dbReference type="GO" id="GO:0003887">
    <property type="term" value="F:DNA-directed DNA polymerase activity"/>
    <property type="evidence" value="ECO:0007669"/>
    <property type="project" value="UniProtKB-EC"/>
</dbReference>
<dbReference type="InterPro" id="IPR027417">
    <property type="entry name" value="P-loop_NTPase"/>
</dbReference>
<dbReference type="SUPFAM" id="SSF48019">
    <property type="entry name" value="post-AAA+ oligomerization domain-like"/>
    <property type="match status" value="1"/>
</dbReference>
<dbReference type="Gene3D" id="1.20.272.10">
    <property type="match status" value="1"/>
</dbReference>
<evidence type="ECO:0000256" key="1">
    <source>
        <dbReference type="ARBA" id="ARBA00012417"/>
    </source>
</evidence>
<protein>
    <recommendedName>
        <fullName evidence="1">DNA-directed DNA polymerase</fullName>
        <ecNumber evidence="1">2.7.7.7</ecNumber>
    </recommendedName>
</protein>
<evidence type="ECO:0000256" key="7">
    <source>
        <dbReference type="ARBA" id="ARBA00049244"/>
    </source>
</evidence>
<evidence type="ECO:0000256" key="4">
    <source>
        <dbReference type="ARBA" id="ARBA00022705"/>
    </source>
</evidence>
<reference evidence="9 10" key="1">
    <citation type="submission" date="2023-08" db="EMBL/GenBank/DDBJ databases">
        <title>Nocardioides seae sp. nov., a bacterium isolated from a soil.</title>
        <authorList>
            <person name="Wang X."/>
        </authorList>
    </citation>
    <scope>NUCLEOTIDE SEQUENCE [LARGE SCALE GENOMIC DNA]</scope>
    <source>
        <strain evidence="9 10">YZH12</strain>
    </source>
</reference>
<comment type="catalytic activity">
    <reaction evidence="7">
        <text>DNA(n) + a 2'-deoxyribonucleoside 5'-triphosphate = DNA(n+1) + diphosphate</text>
        <dbReference type="Rhea" id="RHEA:22508"/>
        <dbReference type="Rhea" id="RHEA-COMP:17339"/>
        <dbReference type="Rhea" id="RHEA-COMP:17340"/>
        <dbReference type="ChEBI" id="CHEBI:33019"/>
        <dbReference type="ChEBI" id="CHEBI:61560"/>
        <dbReference type="ChEBI" id="CHEBI:173112"/>
        <dbReference type="EC" id="2.7.7.7"/>
    </reaction>
</comment>
<dbReference type="RefSeq" id="WP_315735713.1">
    <property type="nucleotide sequence ID" value="NZ_JAVYII010000010.1"/>
</dbReference>
<keyword evidence="4" id="KW-0235">DNA replication</keyword>
<evidence type="ECO:0000256" key="2">
    <source>
        <dbReference type="ARBA" id="ARBA00022679"/>
    </source>
</evidence>
<evidence type="ECO:0000256" key="5">
    <source>
        <dbReference type="ARBA" id="ARBA00022932"/>
    </source>
</evidence>
<name>A0ABU3Q111_9ACTN</name>
<dbReference type="Gene3D" id="1.10.8.60">
    <property type="match status" value="1"/>
</dbReference>
<dbReference type="SUPFAM" id="SSF52540">
    <property type="entry name" value="P-loop containing nucleoside triphosphate hydrolases"/>
    <property type="match status" value="1"/>
</dbReference>
<dbReference type="InterPro" id="IPR008921">
    <property type="entry name" value="DNA_pol3_clamp-load_cplx_C"/>
</dbReference>
<dbReference type="EC" id="2.7.7.7" evidence="1"/>
<dbReference type="Proteomes" id="UP001268542">
    <property type="component" value="Unassembled WGS sequence"/>
</dbReference>
<evidence type="ECO:0000256" key="3">
    <source>
        <dbReference type="ARBA" id="ARBA00022695"/>
    </source>
</evidence>
<evidence type="ECO:0000259" key="8">
    <source>
        <dbReference type="Pfam" id="PF21694"/>
    </source>
</evidence>
<dbReference type="NCBIfam" id="TIGR01128">
    <property type="entry name" value="holA"/>
    <property type="match status" value="1"/>
</dbReference>
<feature type="domain" description="DNA polymerase III delta subunit-like C-terminal" evidence="8">
    <location>
        <begin position="217"/>
        <end position="332"/>
    </location>
</feature>
<dbReference type="PANTHER" id="PTHR34388">
    <property type="entry name" value="DNA POLYMERASE III SUBUNIT DELTA"/>
    <property type="match status" value="1"/>
</dbReference>
<organism evidence="9 10">
    <name type="scientific">Nocardioides imazamoxiresistens</name>
    <dbReference type="NCBI Taxonomy" id="3231893"/>
    <lineage>
        <taxon>Bacteria</taxon>
        <taxon>Bacillati</taxon>
        <taxon>Actinomycetota</taxon>
        <taxon>Actinomycetes</taxon>
        <taxon>Propionibacteriales</taxon>
        <taxon>Nocardioidaceae</taxon>
        <taxon>Nocardioides</taxon>
    </lineage>
</organism>
<evidence type="ECO:0000313" key="9">
    <source>
        <dbReference type="EMBL" id="MDT9595203.1"/>
    </source>
</evidence>
<dbReference type="EMBL" id="JAVYII010000010">
    <property type="protein sequence ID" value="MDT9595203.1"/>
    <property type="molecule type" value="Genomic_DNA"/>
</dbReference>
<proteinExistence type="inferred from homology"/>
<keyword evidence="2 9" id="KW-0808">Transferase</keyword>
<gene>
    <name evidence="9" type="primary">holA</name>
    <name evidence="9" type="ORF">RDV89_19100</name>
</gene>
<keyword evidence="5" id="KW-0239">DNA-directed DNA polymerase</keyword>
<sequence>MPPRSRAAASPTAQRPPAPADVLGRVTLVTGKEEFLNERTVVAVRAAVRAHDPEAEVSEAAAAELTMATLGELAAPSLFSTTRCVVVRALENLPDESVSGLVEYASAPAEDIALVLVHSGGAKGSGTLAKLRKSPGVTEVKSAELRAHELPRFVAGEVRAAGSAIDEEAADVLVQAVGNDLRALSAAAHQLASDFAGRRIGTAEVGRYFGGRAEVTSFAVADHAFFGRRAKALEELRWAIDTGTAPVLVTSAFAAGARGLARMTSAPRGMREADLAREVGVPPWKLRTLRDQARGWDDASLREAIRAVARADADVKGAGGDAAYTLERLVLTVAGLRGR</sequence>
<dbReference type="InterPro" id="IPR048466">
    <property type="entry name" value="DNA_pol3_delta-like_C"/>
</dbReference>
<dbReference type="Gene3D" id="3.40.50.300">
    <property type="entry name" value="P-loop containing nucleotide triphosphate hydrolases"/>
    <property type="match status" value="1"/>
</dbReference>
<dbReference type="PANTHER" id="PTHR34388:SF1">
    <property type="entry name" value="DNA POLYMERASE III SUBUNIT DELTA"/>
    <property type="match status" value="1"/>
</dbReference>
<dbReference type="InterPro" id="IPR005790">
    <property type="entry name" value="DNA_polIII_delta"/>
</dbReference>